<protein>
    <recommendedName>
        <fullName evidence="5">NADPH-dependent 7-cyano-7-deazaguanine reductase</fullName>
        <ecNumber evidence="5">1.7.1.13</ecNumber>
    </recommendedName>
    <alternativeName>
        <fullName evidence="5">7-cyano-7-carbaguanine reductase</fullName>
    </alternativeName>
    <alternativeName>
        <fullName evidence="5">NADPH-dependent nitrile oxidoreductase</fullName>
    </alternativeName>
    <alternativeName>
        <fullName evidence="5">PreQ(0) reductase</fullName>
    </alternativeName>
</protein>
<keyword evidence="1 5" id="KW-0963">Cytoplasm</keyword>
<evidence type="ECO:0000256" key="5">
    <source>
        <dbReference type="HAMAP-Rule" id="MF_00817"/>
    </source>
</evidence>
<comment type="subunit">
    <text evidence="5">Homodimer.</text>
</comment>
<dbReference type="InterPro" id="IPR043133">
    <property type="entry name" value="GTP-CH-I_C/QueF"/>
</dbReference>
<dbReference type="InterPro" id="IPR029500">
    <property type="entry name" value="QueF"/>
</dbReference>
<dbReference type="AlphaFoldDB" id="A0A451D2G3"/>
<feature type="binding site" evidence="5">
    <location>
        <begin position="230"/>
        <end position="231"/>
    </location>
    <ligand>
        <name>substrate</name>
    </ligand>
</feature>
<name>A0A451D2G3_9GAMM</name>
<dbReference type="PIRSF" id="PIRSF004750">
    <property type="entry name" value="Nitrile_oxidored_YqcD_prd"/>
    <property type="match status" value="1"/>
</dbReference>
<dbReference type="GO" id="GO:0008616">
    <property type="term" value="P:tRNA queuosine(34) biosynthetic process"/>
    <property type="evidence" value="ECO:0007669"/>
    <property type="project" value="UniProtKB-UniRule"/>
</dbReference>
<sequence length="283" mass="33295">MSITTHDSIIHLAKPLLGKTTEYYHTYQPSLLHPIPRKLHRELLNIDFEQNIFMGEDIWTLYEVSWLNKKGLPQVAIGKIVLDMHTLNLIESKSLKLYLNSFNQTCFINIEMVRKTIEKDLSDRAVGLVNVTLVHIQDIKNVIINNLSGFCIDTQDITITTYKLNPEYLYNITTNNIVTEQLISHIFKSNCLITQQPDWATVQINYHGNKINYTGLLHYLISYRQHNEFHEHCTERIFYDILKYCKPSQLSVYLRYTRRGGIDINPWRSNIEFLPNQNRLIRQ</sequence>
<dbReference type="RefSeq" id="WP_157993568.1">
    <property type="nucleotide sequence ID" value="NZ_LR217703.1"/>
</dbReference>
<reference evidence="7 8" key="1">
    <citation type="submission" date="2019-02" db="EMBL/GenBank/DDBJ databases">
        <authorList>
            <person name="Manzano-Marin A."/>
            <person name="Manzano-Marin A."/>
        </authorList>
    </citation>
    <scope>NUCLEOTIDE SEQUENCE [LARGE SCALE GENOMIC DNA]</scope>
    <source>
        <strain evidence="7 8">ErCicuneomaculata</strain>
    </source>
</reference>
<dbReference type="PANTHER" id="PTHR34354">
    <property type="entry name" value="NADPH-DEPENDENT 7-CYANO-7-DEAZAGUANINE REDUCTASE"/>
    <property type="match status" value="1"/>
</dbReference>
<dbReference type="Proteomes" id="UP000294412">
    <property type="component" value="Chromosome"/>
</dbReference>
<evidence type="ECO:0000259" key="6">
    <source>
        <dbReference type="Pfam" id="PF14819"/>
    </source>
</evidence>
<feature type="active site" description="Thioimide intermediate" evidence="5">
    <location>
        <position position="191"/>
    </location>
</feature>
<accession>A0A451D2G3</accession>
<dbReference type="SUPFAM" id="SSF55620">
    <property type="entry name" value="Tetrahydrobiopterin biosynthesis enzymes-like"/>
    <property type="match status" value="1"/>
</dbReference>
<dbReference type="UniPathway" id="UPA00392"/>
<dbReference type="GO" id="GO:0005737">
    <property type="term" value="C:cytoplasm"/>
    <property type="evidence" value="ECO:0007669"/>
    <property type="project" value="UniProtKB-SubCell"/>
</dbReference>
<organism evidence="7 8">
    <name type="scientific">Candidatus Erwinia haradaeae</name>
    <dbReference type="NCBI Taxonomy" id="1922217"/>
    <lineage>
        <taxon>Bacteria</taxon>
        <taxon>Pseudomonadati</taxon>
        <taxon>Pseudomonadota</taxon>
        <taxon>Gammaproteobacteria</taxon>
        <taxon>Enterobacterales</taxon>
        <taxon>Erwiniaceae</taxon>
        <taxon>Erwinia</taxon>
    </lineage>
</organism>
<dbReference type="HAMAP" id="MF_00817">
    <property type="entry name" value="QueF_type2"/>
    <property type="match status" value="1"/>
</dbReference>
<evidence type="ECO:0000313" key="7">
    <source>
        <dbReference type="EMBL" id="VFP79815.1"/>
    </source>
</evidence>
<dbReference type="Pfam" id="PF14489">
    <property type="entry name" value="QueF"/>
    <property type="match status" value="1"/>
</dbReference>
<comment type="function">
    <text evidence="5">Catalyzes the NADPH-dependent reduction of 7-cyano-7-deazaguanine (preQ0) to 7-aminomethyl-7-deazaguanine (preQ1).</text>
</comment>
<dbReference type="PANTHER" id="PTHR34354:SF1">
    <property type="entry name" value="NADPH-DEPENDENT 7-CYANO-7-DEAZAGUANINE REDUCTASE"/>
    <property type="match status" value="1"/>
</dbReference>
<comment type="subcellular location">
    <subcellularLocation>
        <location evidence="5">Cytoplasm</location>
    </subcellularLocation>
</comment>
<keyword evidence="3 5" id="KW-0521">NADP</keyword>
<proteinExistence type="inferred from homology"/>
<feature type="binding site" evidence="5">
    <location>
        <begin position="259"/>
        <end position="260"/>
    </location>
    <ligand>
        <name>NADPH</name>
        <dbReference type="ChEBI" id="CHEBI:57783"/>
    </ligand>
</feature>
<dbReference type="EC" id="1.7.1.13" evidence="5"/>
<keyword evidence="4 5" id="KW-0560">Oxidoreductase</keyword>
<dbReference type="NCBIfam" id="TIGR03138">
    <property type="entry name" value="QueF"/>
    <property type="match status" value="1"/>
</dbReference>
<evidence type="ECO:0000313" key="8">
    <source>
        <dbReference type="Proteomes" id="UP000294412"/>
    </source>
</evidence>
<feature type="binding site" evidence="5">
    <location>
        <begin position="90"/>
        <end position="92"/>
    </location>
    <ligand>
        <name>substrate</name>
    </ligand>
</feature>
<dbReference type="InterPro" id="IPR029139">
    <property type="entry name" value="QueF_N"/>
</dbReference>
<evidence type="ECO:0000256" key="1">
    <source>
        <dbReference type="ARBA" id="ARBA00022490"/>
    </source>
</evidence>
<feature type="binding site" evidence="5">
    <location>
        <begin position="92"/>
        <end position="93"/>
    </location>
    <ligand>
        <name>NADPH</name>
        <dbReference type="ChEBI" id="CHEBI:57783"/>
    </ligand>
</feature>
<evidence type="ECO:0000256" key="2">
    <source>
        <dbReference type="ARBA" id="ARBA00022785"/>
    </source>
</evidence>
<comment type="similarity">
    <text evidence="5">Belongs to the GTP cyclohydrolase I family. QueF type 2 subfamily.</text>
</comment>
<dbReference type="InterPro" id="IPR050084">
    <property type="entry name" value="NADPH_dep_7-cyano-7-deazaG_red"/>
</dbReference>
<dbReference type="Gene3D" id="3.30.1130.10">
    <property type="match status" value="2"/>
</dbReference>
<dbReference type="GO" id="GO:0033739">
    <property type="term" value="F:preQ1 synthase activity"/>
    <property type="evidence" value="ECO:0007669"/>
    <property type="project" value="UniProtKB-UniRule"/>
</dbReference>
<dbReference type="OrthoDB" id="9789995at2"/>
<feature type="domain" description="NADPH-dependent 7-cyano-7-deazaguanine reductase N-terminal" evidence="6">
    <location>
        <begin position="23"/>
        <end position="133"/>
    </location>
</feature>
<keyword evidence="2 5" id="KW-0671">Queuosine biosynthesis</keyword>
<evidence type="ECO:0000256" key="4">
    <source>
        <dbReference type="ARBA" id="ARBA00023002"/>
    </source>
</evidence>
<comment type="catalytic activity">
    <reaction evidence="5">
        <text>7-aminomethyl-7-carbaguanine + 2 NADP(+) = 7-cyano-7-carbaguanine + 2 NADPH + 3 H(+)</text>
        <dbReference type="Rhea" id="RHEA:13409"/>
        <dbReference type="ChEBI" id="CHEBI:15378"/>
        <dbReference type="ChEBI" id="CHEBI:45075"/>
        <dbReference type="ChEBI" id="CHEBI:57783"/>
        <dbReference type="ChEBI" id="CHEBI:58349"/>
        <dbReference type="ChEBI" id="CHEBI:58703"/>
        <dbReference type="EC" id="1.7.1.13"/>
    </reaction>
</comment>
<feature type="active site" description="Proton donor" evidence="5">
    <location>
        <position position="198"/>
    </location>
</feature>
<dbReference type="InterPro" id="IPR016428">
    <property type="entry name" value="QueF_type2"/>
</dbReference>
<dbReference type="EMBL" id="LR217703">
    <property type="protein sequence ID" value="VFP79815.1"/>
    <property type="molecule type" value="Genomic_DNA"/>
</dbReference>
<gene>
    <name evidence="5 7" type="primary">queF</name>
    <name evidence="7" type="ORF">ERCICUMA2628_361</name>
</gene>
<evidence type="ECO:0000256" key="3">
    <source>
        <dbReference type="ARBA" id="ARBA00022857"/>
    </source>
</evidence>
<dbReference type="Pfam" id="PF14819">
    <property type="entry name" value="QueF_N"/>
    <property type="match status" value="1"/>
</dbReference>
<comment type="pathway">
    <text evidence="5">tRNA modification; tRNA-queuosine biosynthesis.</text>
</comment>